<dbReference type="Gene3D" id="3.10.110.10">
    <property type="entry name" value="Ubiquitin Conjugating Enzyme"/>
    <property type="match status" value="1"/>
</dbReference>
<dbReference type="Pfam" id="PF05773">
    <property type="entry name" value="RWD"/>
    <property type="match status" value="1"/>
</dbReference>
<evidence type="ECO:0000256" key="1">
    <source>
        <dbReference type="ARBA" id="ARBA00022771"/>
    </source>
</evidence>
<protein>
    <recommendedName>
        <fullName evidence="8">RING-type domain-containing protein</fullName>
    </recommendedName>
</protein>
<reference evidence="6" key="1">
    <citation type="submission" date="2019-08" db="EMBL/GenBank/DDBJ databases">
        <title>The genome of the North American firefly Photinus pyralis.</title>
        <authorList>
            <consortium name="Photinus pyralis genome working group"/>
            <person name="Fallon T.R."/>
            <person name="Sander Lower S.E."/>
            <person name="Weng J.-K."/>
        </authorList>
    </citation>
    <scope>NUCLEOTIDE SEQUENCE</scope>
    <source>
        <strain evidence="6">TRF0915ILg1</strain>
        <tissue evidence="6">Whole body</tissue>
    </source>
</reference>
<keyword evidence="7" id="KW-1185">Reference proteome</keyword>
<keyword evidence="1 3" id="KW-0479">Metal-binding</keyword>
<dbReference type="EMBL" id="VTPC01001186">
    <property type="protein sequence ID" value="KAF2902798.1"/>
    <property type="molecule type" value="Genomic_DNA"/>
</dbReference>
<name>A0A8K0DB34_IGNLU</name>
<dbReference type="PROSITE" id="PS50089">
    <property type="entry name" value="ZF_RING_2"/>
    <property type="match status" value="1"/>
</dbReference>
<gene>
    <name evidence="6" type="ORF">ILUMI_03392</name>
</gene>
<dbReference type="GO" id="GO:0008270">
    <property type="term" value="F:zinc ion binding"/>
    <property type="evidence" value="ECO:0007669"/>
    <property type="project" value="UniProtKB-KW"/>
</dbReference>
<dbReference type="PANTHER" id="PTHR40237">
    <property type="entry name" value="LD44813P"/>
    <property type="match status" value="1"/>
</dbReference>
<dbReference type="PANTHER" id="PTHR40237:SF1">
    <property type="entry name" value="LD44813P"/>
    <property type="match status" value="1"/>
</dbReference>
<proteinExistence type="predicted"/>
<keyword evidence="2" id="KW-0862">Zinc</keyword>
<evidence type="ECO:0000259" key="5">
    <source>
        <dbReference type="PROSITE" id="PS50908"/>
    </source>
</evidence>
<dbReference type="InterPro" id="IPR006575">
    <property type="entry name" value="RWD_dom"/>
</dbReference>
<comment type="caution">
    <text evidence="6">The sequence shown here is derived from an EMBL/GenBank/DDBJ whole genome shotgun (WGS) entry which is preliminary data.</text>
</comment>
<feature type="domain" description="RING-type" evidence="4">
    <location>
        <begin position="233"/>
        <end position="289"/>
    </location>
</feature>
<sequence>MGLIEDELAEVKKLAEHVITGCRLVSCVKTMVRAEIKRTHFKAITVCMQFPEDYPKASLLIELKSKTLSEKLLNGLTNVCENEAKKFLGKPQVLKVLQFLRNFIDEHPLSCCYDEINTLKKSLNDGSDELKLKQKLSCLLIKIVKNKYFFKARLVVPDIYPNAAIDIQDIEANFPPAFIRHIVGQAKELARQCVEPPMRKPKPNEPPFKPQPSLEKPITFLVDCVKHLPGEKCQLCKEQCLPEDPELAEVDEDSPKHIERIYCGHLFHQECLLKYMKTPPFGNKKCSGCGIKIYHHKWSLSDKLAETRWAHEQARERELAEVEDFFK</sequence>
<keyword evidence="1 3" id="KW-0863">Zinc-finger</keyword>
<evidence type="ECO:0000313" key="7">
    <source>
        <dbReference type="Proteomes" id="UP000801492"/>
    </source>
</evidence>
<accession>A0A8K0DB34</accession>
<dbReference type="SUPFAM" id="SSF54495">
    <property type="entry name" value="UBC-like"/>
    <property type="match status" value="1"/>
</dbReference>
<dbReference type="OrthoDB" id="8062037at2759"/>
<dbReference type="InterPro" id="IPR016135">
    <property type="entry name" value="UBQ-conjugating_enzyme/RWD"/>
</dbReference>
<dbReference type="InterPro" id="IPR001841">
    <property type="entry name" value="Znf_RING"/>
</dbReference>
<dbReference type="PROSITE" id="PS50908">
    <property type="entry name" value="RWD"/>
    <property type="match status" value="1"/>
</dbReference>
<evidence type="ECO:0000256" key="3">
    <source>
        <dbReference type="PROSITE-ProRule" id="PRU00175"/>
    </source>
</evidence>
<evidence type="ECO:0000313" key="6">
    <source>
        <dbReference type="EMBL" id="KAF2902798.1"/>
    </source>
</evidence>
<dbReference type="Gene3D" id="3.30.40.10">
    <property type="entry name" value="Zinc/RING finger domain, C3HC4 (zinc finger)"/>
    <property type="match status" value="1"/>
</dbReference>
<dbReference type="InterPro" id="IPR013083">
    <property type="entry name" value="Znf_RING/FYVE/PHD"/>
</dbReference>
<evidence type="ECO:0000256" key="2">
    <source>
        <dbReference type="ARBA" id="ARBA00022833"/>
    </source>
</evidence>
<dbReference type="AlphaFoldDB" id="A0A8K0DB34"/>
<organism evidence="6 7">
    <name type="scientific">Ignelater luminosus</name>
    <name type="common">Cucubano</name>
    <name type="synonym">Pyrophorus luminosus</name>
    <dbReference type="NCBI Taxonomy" id="2038154"/>
    <lineage>
        <taxon>Eukaryota</taxon>
        <taxon>Metazoa</taxon>
        <taxon>Ecdysozoa</taxon>
        <taxon>Arthropoda</taxon>
        <taxon>Hexapoda</taxon>
        <taxon>Insecta</taxon>
        <taxon>Pterygota</taxon>
        <taxon>Neoptera</taxon>
        <taxon>Endopterygota</taxon>
        <taxon>Coleoptera</taxon>
        <taxon>Polyphaga</taxon>
        <taxon>Elateriformia</taxon>
        <taxon>Elateroidea</taxon>
        <taxon>Elateridae</taxon>
        <taxon>Agrypninae</taxon>
        <taxon>Pyrophorini</taxon>
        <taxon>Ignelater</taxon>
    </lineage>
</organism>
<dbReference type="SUPFAM" id="SSF57850">
    <property type="entry name" value="RING/U-box"/>
    <property type="match status" value="1"/>
</dbReference>
<dbReference type="Proteomes" id="UP000801492">
    <property type="component" value="Unassembled WGS sequence"/>
</dbReference>
<evidence type="ECO:0000259" key="4">
    <source>
        <dbReference type="PROSITE" id="PS50089"/>
    </source>
</evidence>
<feature type="domain" description="RWD" evidence="5">
    <location>
        <begin position="6"/>
        <end position="107"/>
    </location>
</feature>
<evidence type="ECO:0008006" key="8">
    <source>
        <dbReference type="Google" id="ProtNLM"/>
    </source>
</evidence>